<dbReference type="PROSITE" id="PS50066">
    <property type="entry name" value="MADS_BOX_2"/>
    <property type="match status" value="1"/>
</dbReference>
<dbReference type="Gene3D" id="3.40.1810.10">
    <property type="entry name" value="Transcription factor, MADS-box"/>
    <property type="match status" value="1"/>
</dbReference>
<protein>
    <recommendedName>
        <fullName evidence="6">MADS-box domain-containing protein</fullName>
    </recommendedName>
</protein>
<evidence type="ECO:0000313" key="7">
    <source>
        <dbReference type="EMBL" id="KAJ5255847.1"/>
    </source>
</evidence>
<keyword evidence="2" id="KW-0805">Transcription regulation</keyword>
<sequence>MGGPDPYRNSRVKFIRRSQTLKAKAYELAKFCDADVYLFVNHQRGSFVYNSVHDRSWPPNDKNLEQHYPNLERLNFSKMESLPESPESNLSQLIRYFTTRSEHFRLLEDLYRRMDPANVIADKEAL</sequence>
<accession>A0ABQ8W581</accession>
<proteinExistence type="predicted"/>
<evidence type="ECO:0000256" key="1">
    <source>
        <dbReference type="ARBA" id="ARBA00004123"/>
    </source>
</evidence>
<name>A0ABQ8W581_PENCH</name>
<evidence type="ECO:0000256" key="2">
    <source>
        <dbReference type="ARBA" id="ARBA00023015"/>
    </source>
</evidence>
<feature type="domain" description="MADS-box" evidence="6">
    <location>
        <begin position="1"/>
        <end position="54"/>
    </location>
</feature>
<keyword evidence="4" id="KW-0804">Transcription</keyword>
<evidence type="ECO:0000256" key="4">
    <source>
        <dbReference type="ARBA" id="ARBA00023163"/>
    </source>
</evidence>
<comment type="caution">
    <text evidence="7">The sequence shown here is derived from an EMBL/GenBank/DDBJ whole genome shotgun (WGS) entry which is preliminary data.</text>
</comment>
<dbReference type="InterPro" id="IPR036879">
    <property type="entry name" value="TF_MADSbox_sf"/>
</dbReference>
<dbReference type="InterPro" id="IPR002100">
    <property type="entry name" value="TF_MADSbox"/>
</dbReference>
<organism evidence="7 8">
    <name type="scientific">Penicillium chrysogenum</name>
    <name type="common">Penicillium notatum</name>
    <dbReference type="NCBI Taxonomy" id="5076"/>
    <lineage>
        <taxon>Eukaryota</taxon>
        <taxon>Fungi</taxon>
        <taxon>Dikarya</taxon>
        <taxon>Ascomycota</taxon>
        <taxon>Pezizomycotina</taxon>
        <taxon>Eurotiomycetes</taxon>
        <taxon>Eurotiomycetidae</taxon>
        <taxon>Eurotiales</taxon>
        <taxon>Aspergillaceae</taxon>
        <taxon>Penicillium</taxon>
        <taxon>Penicillium chrysogenum species complex</taxon>
    </lineage>
</organism>
<comment type="subcellular location">
    <subcellularLocation>
        <location evidence="1">Nucleus</location>
    </subcellularLocation>
</comment>
<dbReference type="EMBL" id="JAPVEB010000010">
    <property type="protein sequence ID" value="KAJ5255847.1"/>
    <property type="molecule type" value="Genomic_DNA"/>
</dbReference>
<evidence type="ECO:0000259" key="6">
    <source>
        <dbReference type="PROSITE" id="PS50066"/>
    </source>
</evidence>
<gene>
    <name evidence="7" type="ORF">N7505_010998</name>
</gene>
<reference evidence="7 8" key="1">
    <citation type="journal article" date="2023" name="IMA Fungus">
        <title>Comparative genomic study of the Penicillium genus elucidates a diverse pangenome and 15 lateral gene transfer events.</title>
        <authorList>
            <person name="Petersen C."/>
            <person name="Sorensen T."/>
            <person name="Nielsen M.R."/>
            <person name="Sondergaard T.E."/>
            <person name="Sorensen J.L."/>
            <person name="Fitzpatrick D.A."/>
            <person name="Frisvad J.C."/>
            <person name="Nielsen K.L."/>
        </authorList>
    </citation>
    <scope>NUCLEOTIDE SEQUENCE [LARGE SCALE GENOMIC DNA]</scope>
    <source>
        <strain evidence="7 8">IBT 3361</strain>
    </source>
</reference>
<dbReference type="SUPFAM" id="SSF55455">
    <property type="entry name" value="SRF-like"/>
    <property type="match status" value="1"/>
</dbReference>
<keyword evidence="3" id="KW-0238">DNA-binding</keyword>
<evidence type="ECO:0000313" key="8">
    <source>
        <dbReference type="Proteomes" id="UP001220256"/>
    </source>
</evidence>
<evidence type="ECO:0000256" key="3">
    <source>
        <dbReference type="ARBA" id="ARBA00023125"/>
    </source>
</evidence>
<dbReference type="Proteomes" id="UP001220256">
    <property type="component" value="Unassembled WGS sequence"/>
</dbReference>
<dbReference type="Pfam" id="PF00319">
    <property type="entry name" value="SRF-TF"/>
    <property type="match status" value="1"/>
</dbReference>
<keyword evidence="8" id="KW-1185">Reference proteome</keyword>
<keyword evidence="5" id="KW-0539">Nucleus</keyword>
<evidence type="ECO:0000256" key="5">
    <source>
        <dbReference type="ARBA" id="ARBA00023242"/>
    </source>
</evidence>